<dbReference type="PANTHER" id="PTHR30502:SF0">
    <property type="entry name" value="PHOSPHOENOLPYRUVATE CARBOXYLASE FAMILY PROTEIN"/>
    <property type="match status" value="1"/>
</dbReference>
<dbReference type="InterPro" id="IPR005000">
    <property type="entry name" value="Aldolase/citrate-lyase_domain"/>
</dbReference>
<keyword evidence="3" id="KW-0456">Lyase</keyword>
<protein>
    <recommendedName>
        <fullName evidence="4">HpcH/HpaI aldolase/citrate lyase domain-containing protein</fullName>
    </recommendedName>
</protein>
<dbReference type="EMBL" id="JAINVV010000008">
    <property type="protein sequence ID" value="MBY8824202.1"/>
    <property type="molecule type" value="Genomic_DNA"/>
</dbReference>
<evidence type="ECO:0000256" key="3">
    <source>
        <dbReference type="ARBA" id="ARBA00023239"/>
    </source>
</evidence>
<dbReference type="Proteomes" id="UP000706039">
    <property type="component" value="Unassembled WGS sequence"/>
</dbReference>
<feature type="domain" description="HpcH/HpaI aldolase/citrate lyase" evidence="4">
    <location>
        <begin position="16"/>
        <end position="238"/>
    </location>
</feature>
<evidence type="ECO:0000256" key="1">
    <source>
        <dbReference type="ARBA" id="ARBA00005568"/>
    </source>
</evidence>
<dbReference type="InterPro" id="IPR040442">
    <property type="entry name" value="Pyrv_kinase-like_dom_sf"/>
</dbReference>
<comment type="caution">
    <text evidence="5">The sequence shown here is derived from an EMBL/GenBank/DDBJ whole genome shotgun (WGS) entry which is preliminary data.</text>
</comment>
<evidence type="ECO:0000256" key="2">
    <source>
        <dbReference type="ARBA" id="ARBA00022723"/>
    </source>
</evidence>
<keyword evidence="2" id="KW-0479">Metal-binding</keyword>
<dbReference type="SUPFAM" id="SSF51621">
    <property type="entry name" value="Phosphoenolpyruvate/pyruvate domain"/>
    <property type="match status" value="1"/>
</dbReference>
<dbReference type="InterPro" id="IPR015813">
    <property type="entry name" value="Pyrv/PenolPyrv_kinase-like_dom"/>
</dbReference>
<dbReference type="RefSeq" id="WP_222991286.1">
    <property type="nucleotide sequence ID" value="NZ_JAINVV010000008.1"/>
</dbReference>
<dbReference type="Pfam" id="PF03328">
    <property type="entry name" value="HpcH_HpaI"/>
    <property type="match status" value="1"/>
</dbReference>
<dbReference type="Gene3D" id="3.20.20.60">
    <property type="entry name" value="Phosphoenolpyruvate-binding domains"/>
    <property type="match status" value="1"/>
</dbReference>
<accession>A0ABS7PS82</accession>
<evidence type="ECO:0000259" key="4">
    <source>
        <dbReference type="Pfam" id="PF03328"/>
    </source>
</evidence>
<comment type="similarity">
    <text evidence="1">Belongs to the HpcH/HpaI aldolase family.</text>
</comment>
<sequence>MTSLRERIRRREPILGTFLKSASHHVAEVLGRAGLDFIIADAEHAPFGIGEIDRVVLGARSADIPCFVRPADHSPAFIGQCLDLGAEGIVAPHVIDGDGAADLVAAMKYAKGRRGFSPSTRAADFGGHAAGMQRAQADARSSLWCQIEDKSALSRLDDIARTDGVDCLFVGRADLAMSLGAEGNGDPRLIEAVATVAQAAKRNAIAFGIFITDAGEIPEFLQMGASVFVCGSDQSYLIGQGRANRTAFAHAIGAGGTVTLV</sequence>
<proteinExistence type="inferred from homology"/>
<reference evidence="5 6" key="1">
    <citation type="submission" date="2021-08" db="EMBL/GenBank/DDBJ databases">
        <authorList>
            <person name="Tuo L."/>
        </authorList>
    </citation>
    <scope>NUCLEOTIDE SEQUENCE [LARGE SCALE GENOMIC DNA]</scope>
    <source>
        <strain evidence="5 6">JCM 31229</strain>
    </source>
</reference>
<gene>
    <name evidence="5" type="ORF">K7G82_17995</name>
</gene>
<name>A0ABS7PS82_9SPHN</name>
<dbReference type="PANTHER" id="PTHR30502">
    <property type="entry name" value="2-KETO-3-DEOXY-L-RHAMNONATE ALDOLASE"/>
    <property type="match status" value="1"/>
</dbReference>
<evidence type="ECO:0000313" key="5">
    <source>
        <dbReference type="EMBL" id="MBY8824202.1"/>
    </source>
</evidence>
<organism evidence="5 6">
    <name type="scientific">Sphingomonas colocasiae</name>
    <dbReference type="NCBI Taxonomy" id="1848973"/>
    <lineage>
        <taxon>Bacteria</taxon>
        <taxon>Pseudomonadati</taxon>
        <taxon>Pseudomonadota</taxon>
        <taxon>Alphaproteobacteria</taxon>
        <taxon>Sphingomonadales</taxon>
        <taxon>Sphingomonadaceae</taxon>
        <taxon>Sphingomonas</taxon>
    </lineage>
</organism>
<keyword evidence="6" id="KW-1185">Reference proteome</keyword>
<dbReference type="InterPro" id="IPR050251">
    <property type="entry name" value="HpcH-HpaI_aldolase"/>
</dbReference>
<evidence type="ECO:0000313" key="6">
    <source>
        <dbReference type="Proteomes" id="UP000706039"/>
    </source>
</evidence>